<evidence type="ECO:0000259" key="6">
    <source>
        <dbReference type="Pfam" id="PF01212"/>
    </source>
</evidence>
<dbReference type="Gene3D" id="3.90.1150.10">
    <property type="entry name" value="Aspartate Aminotransferase, domain 1"/>
    <property type="match status" value="1"/>
</dbReference>
<feature type="domain" description="Aromatic amino acid beta-eliminating lyase/threonine aldolase" evidence="6">
    <location>
        <begin position="6"/>
        <end position="286"/>
    </location>
</feature>
<dbReference type="FunFam" id="3.40.640.10:FF:000030">
    <property type="entry name" value="Low-specificity L-threonine aldolase"/>
    <property type="match status" value="1"/>
</dbReference>
<dbReference type="NCBIfam" id="NF041359">
    <property type="entry name" value="GntG_guanitoxin"/>
    <property type="match status" value="1"/>
</dbReference>
<dbReference type="PANTHER" id="PTHR48097:SF9">
    <property type="entry name" value="L-THREONINE ALDOLASE"/>
    <property type="match status" value="1"/>
</dbReference>
<dbReference type="InterPro" id="IPR015421">
    <property type="entry name" value="PyrdxlP-dep_Trfase_major"/>
</dbReference>
<name>A0A1L8D4Q0_9THEO</name>
<sequence length="343" mass="38285">MAKFIDLRSDTVTTPTPKMREAMFSAEVGDDVYGDDPTVRELEEFAAYKIGKEAALFVPSGTMGNQLALMTHTQRGDEVILGEDCHIFKYEVGAPAVLSGVQLRGLKTNAGMMDLEEVKAAIRPNDIHMPRTSLICLENAYSSGEVVPLTYLEKIRKIAESHGLKIHLDGARIFNAAIYLGVDAREIARYVDSVMFCLSKGLAAPVGSILAGSREFIEKARKYRKLLGGGMRQAGILAAAGIVALKEMVERLYEDHENALYLAQKLIDLGFEVDLKKVQINMVWAKAKDNLNIENLAYKLLQYGIKINPPINRLFRFVTHKDLTKDDLDYFLNTLQKILEEEK</sequence>
<evidence type="ECO:0000256" key="1">
    <source>
        <dbReference type="ARBA" id="ARBA00001933"/>
    </source>
</evidence>
<dbReference type="OrthoDB" id="9774495at2"/>
<organism evidence="7 8">
    <name type="scientific">Carboxydothermus islandicus</name>
    <dbReference type="NCBI Taxonomy" id="661089"/>
    <lineage>
        <taxon>Bacteria</taxon>
        <taxon>Bacillati</taxon>
        <taxon>Bacillota</taxon>
        <taxon>Clostridia</taxon>
        <taxon>Thermoanaerobacterales</taxon>
        <taxon>Thermoanaerobacteraceae</taxon>
        <taxon>Carboxydothermus</taxon>
    </lineage>
</organism>
<evidence type="ECO:0000313" key="7">
    <source>
        <dbReference type="EMBL" id="GAV26077.1"/>
    </source>
</evidence>
<keyword evidence="8" id="KW-1185">Reference proteome</keyword>
<dbReference type="InterPro" id="IPR015424">
    <property type="entry name" value="PyrdxlP-dep_Trfase"/>
</dbReference>
<evidence type="ECO:0000313" key="8">
    <source>
        <dbReference type="Proteomes" id="UP000187338"/>
    </source>
</evidence>
<dbReference type="GO" id="GO:0005829">
    <property type="term" value="C:cytosol"/>
    <property type="evidence" value="ECO:0007669"/>
    <property type="project" value="TreeGrafter"/>
</dbReference>
<protein>
    <submittedName>
        <fullName evidence="7">Threonine aldolase</fullName>
    </submittedName>
</protein>
<dbReference type="CDD" id="cd06502">
    <property type="entry name" value="TA_like"/>
    <property type="match status" value="1"/>
</dbReference>
<comment type="similarity">
    <text evidence="2">Belongs to the threonine aldolase family.</text>
</comment>
<dbReference type="GO" id="GO:0008732">
    <property type="term" value="F:L-allo-threonine aldolase activity"/>
    <property type="evidence" value="ECO:0007669"/>
    <property type="project" value="TreeGrafter"/>
</dbReference>
<dbReference type="NCBIfam" id="NF007825">
    <property type="entry name" value="PRK10534.1"/>
    <property type="match status" value="1"/>
</dbReference>
<dbReference type="EMBL" id="BDJL01000132">
    <property type="protein sequence ID" value="GAV26077.1"/>
    <property type="molecule type" value="Genomic_DNA"/>
</dbReference>
<reference evidence="8" key="1">
    <citation type="submission" date="2016-12" db="EMBL/GenBank/DDBJ databases">
        <title>Draft Genome Sequences od Carboxydothermus pertinax and islandicus, Hydrogenogenic Carboxydotrophic Bacteria.</title>
        <authorList>
            <person name="Fukuyama Y."/>
            <person name="Ohmae K."/>
            <person name="Yoneda Y."/>
            <person name="Yoshida T."/>
            <person name="Sako Y."/>
        </authorList>
    </citation>
    <scope>NUCLEOTIDE SEQUENCE [LARGE SCALE GENOMIC DNA]</scope>
    <source>
        <strain evidence="8">SET</strain>
    </source>
</reference>
<comment type="cofactor">
    <cofactor evidence="1">
        <name>pyridoxal 5'-phosphate</name>
        <dbReference type="ChEBI" id="CHEBI:597326"/>
    </cofactor>
</comment>
<dbReference type="STRING" id="661089.ciss_20100"/>
<dbReference type="Proteomes" id="UP000187338">
    <property type="component" value="Unassembled WGS sequence"/>
</dbReference>
<keyword evidence="3" id="KW-0663">Pyridoxal phosphate</keyword>
<evidence type="ECO:0000256" key="2">
    <source>
        <dbReference type="ARBA" id="ARBA00006966"/>
    </source>
</evidence>
<comment type="caution">
    <text evidence="7">The sequence shown here is derived from an EMBL/GenBank/DDBJ whole genome shotgun (WGS) entry which is preliminary data.</text>
</comment>
<gene>
    <name evidence="7" type="ORF">ciss_20100</name>
</gene>
<dbReference type="InterPro" id="IPR015422">
    <property type="entry name" value="PyrdxlP-dep_Trfase_small"/>
</dbReference>
<accession>A0A1L8D4Q0</accession>
<dbReference type="RefSeq" id="WP_075866250.1">
    <property type="nucleotide sequence ID" value="NZ_BDJL01000132.1"/>
</dbReference>
<dbReference type="AlphaFoldDB" id="A0A1L8D4Q0"/>
<evidence type="ECO:0000256" key="5">
    <source>
        <dbReference type="PIRSR" id="PIRSR017617-1"/>
    </source>
</evidence>
<proteinExistence type="inferred from homology"/>
<dbReference type="Gene3D" id="3.40.640.10">
    <property type="entry name" value="Type I PLP-dependent aspartate aminotransferase-like (Major domain)"/>
    <property type="match status" value="1"/>
</dbReference>
<dbReference type="PIRSF" id="PIRSF017617">
    <property type="entry name" value="Thr_aldolase"/>
    <property type="match status" value="1"/>
</dbReference>
<dbReference type="GO" id="GO:0006567">
    <property type="term" value="P:L-threonine catabolic process"/>
    <property type="evidence" value="ECO:0007669"/>
    <property type="project" value="TreeGrafter"/>
</dbReference>
<evidence type="ECO:0000256" key="3">
    <source>
        <dbReference type="ARBA" id="ARBA00022898"/>
    </source>
</evidence>
<dbReference type="GO" id="GO:0006545">
    <property type="term" value="P:glycine biosynthetic process"/>
    <property type="evidence" value="ECO:0007669"/>
    <property type="project" value="TreeGrafter"/>
</dbReference>
<dbReference type="Pfam" id="PF01212">
    <property type="entry name" value="Beta_elim_lyase"/>
    <property type="match status" value="1"/>
</dbReference>
<dbReference type="PANTHER" id="PTHR48097">
    <property type="entry name" value="L-THREONINE ALDOLASE-RELATED"/>
    <property type="match status" value="1"/>
</dbReference>
<dbReference type="SUPFAM" id="SSF53383">
    <property type="entry name" value="PLP-dependent transferases"/>
    <property type="match status" value="1"/>
</dbReference>
<dbReference type="InterPro" id="IPR001597">
    <property type="entry name" value="ArAA_b-elim_lyase/Thr_aldolase"/>
</dbReference>
<feature type="modified residue" description="N6-(pyridoxal phosphate)lysine" evidence="5">
    <location>
        <position position="200"/>
    </location>
</feature>
<keyword evidence="4" id="KW-0456">Lyase</keyword>
<evidence type="ECO:0000256" key="4">
    <source>
        <dbReference type="ARBA" id="ARBA00023239"/>
    </source>
</evidence>
<dbReference type="InterPro" id="IPR023603">
    <property type="entry name" value="Low_specificity_L-TA-like"/>
</dbReference>